<reference evidence="1" key="1">
    <citation type="submission" date="2022-08" db="EMBL/GenBank/DDBJ databases">
        <authorList>
            <person name="Deng Y."/>
            <person name="Han X.-F."/>
            <person name="Zhang Y.-Q."/>
        </authorList>
    </citation>
    <scope>NUCLEOTIDE SEQUENCE</scope>
    <source>
        <strain evidence="1">CPCC 203386</strain>
    </source>
</reference>
<protein>
    <submittedName>
        <fullName evidence="1">Uncharacterized protein</fullName>
    </submittedName>
</protein>
<comment type="caution">
    <text evidence="1">The sequence shown here is derived from an EMBL/GenBank/DDBJ whole genome shotgun (WGS) entry which is preliminary data.</text>
</comment>
<name>A0ABT2H2Q0_9MICO</name>
<sequence length="178" mass="19006">MRSPGSTVVVLVGAVTDDIVRALGRLPNVQAVRLTGDDTDGAPSVRELLGSASRPFLVHDLDPLQNVAAAWIAFFADPSTRGVLRIEIESALTAFAAGEAVLPDYYLVLDPEHLEPAESQWWLGVLAAVAPSRVIPVEPRTAAVQRALGALPTGRAWPDPAGWLRELHLQVPDRAGLL</sequence>
<proteinExistence type="predicted"/>
<evidence type="ECO:0000313" key="2">
    <source>
        <dbReference type="Proteomes" id="UP001165586"/>
    </source>
</evidence>
<keyword evidence="2" id="KW-1185">Reference proteome</keyword>
<dbReference type="RefSeq" id="WP_259539019.1">
    <property type="nucleotide sequence ID" value="NZ_JANLCJ010000003.1"/>
</dbReference>
<evidence type="ECO:0000313" key="1">
    <source>
        <dbReference type="EMBL" id="MCS5734171.1"/>
    </source>
</evidence>
<dbReference type="Proteomes" id="UP001165586">
    <property type="component" value="Unassembled WGS sequence"/>
</dbReference>
<gene>
    <name evidence="1" type="ORF">N1032_10515</name>
</gene>
<accession>A0ABT2H2Q0</accession>
<dbReference type="EMBL" id="JANLCJ010000003">
    <property type="protein sequence ID" value="MCS5734171.1"/>
    <property type="molecule type" value="Genomic_DNA"/>
</dbReference>
<organism evidence="1 2">
    <name type="scientific">Herbiconiux daphne</name>
    <dbReference type="NCBI Taxonomy" id="2970914"/>
    <lineage>
        <taxon>Bacteria</taxon>
        <taxon>Bacillati</taxon>
        <taxon>Actinomycetota</taxon>
        <taxon>Actinomycetes</taxon>
        <taxon>Micrococcales</taxon>
        <taxon>Microbacteriaceae</taxon>
        <taxon>Herbiconiux</taxon>
    </lineage>
</organism>